<feature type="compositionally biased region" description="Polar residues" evidence="1">
    <location>
        <begin position="8"/>
        <end position="21"/>
    </location>
</feature>
<protein>
    <submittedName>
        <fullName evidence="2">Uncharacterized protein</fullName>
    </submittedName>
</protein>
<evidence type="ECO:0000313" key="2">
    <source>
        <dbReference type="EMBL" id="KAJ3996873.1"/>
    </source>
</evidence>
<dbReference type="EMBL" id="MU790598">
    <property type="protein sequence ID" value="KAJ3996873.1"/>
    <property type="molecule type" value="Genomic_DNA"/>
</dbReference>
<keyword evidence="3" id="KW-1185">Reference proteome</keyword>
<evidence type="ECO:0000256" key="1">
    <source>
        <dbReference type="SAM" id="MobiDB-lite"/>
    </source>
</evidence>
<dbReference type="Proteomes" id="UP001163828">
    <property type="component" value="Unassembled WGS sequence"/>
</dbReference>
<sequence length="369" mass="42676">MIPHEEQGYQTNLSSNILSQPRSSVGTKLQFNARQHNIYHGDPHNYRNSEDLNGRNAPLFCTASPPGSLTVATSSSSSSYSLFSNRFSVSSMLSSLNDTPPLSPDSTSFGTNSSISQLATDEGPPSDMHDQFDQYEESRAIIYPQERPKLEEIREGKKPERSICLDTLIHHMAGEDLSDHQTNNQTPIDDTDEWYGLEYTLELSCKERRASETYSCDEPIGESSRSHESWAALRRGTIHPFFEDKDYHQWKNWHKHLDREDERRRHRRGLEFKARSKDLAWYYLNEMRTREVMYWQLEVYGMVGPDVKNRLATLGEHRRDPYCPPKKHHLGWYLKRSRSIACLRELQPKSTPKLISRGGRPVMHETCIS</sequence>
<proteinExistence type="predicted"/>
<feature type="compositionally biased region" description="Polar residues" evidence="1">
    <location>
        <begin position="93"/>
        <end position="119"/>
    </location>
</feature>
<name>A0ABQ8QEI9_9AGAR</name>
<accession>A0ABQ8QEI9</accession>
<organism evidence="2 3">
    <name type="scientific">Lentinula boryana</name>
    <dbReference type="NCBI Taxonomy" id="40481"/>
    <lineage>
        <taxon>Eukaryota</taxon>
        <taxon>Fungi</taxon>
        <taxon>Dikarya</taxon>
        <taxon>Basidiomycota</taxon>
        <taxon>Agaricomycotina</taxon>
        <taxon>Agaricomycetes</taxon>
        <taxon>Agaricomycetidae</taxon>
        <taxon>Agaricales</taxon>
        <taxon>Marasmiineae</taxon>
        <taxon>Omphalotaceae</taxon>
        <taxon>Lentinula</taxon>
    </lineage>
</organism>
<comment type="caution">
    <text evidence="2">The sequence shown here is derived from an EMBL/GenBank/DDBJ whole genome shotgun (WGS) entry which is preliminary data.</text>
</comment>
<reference evidence="2" key="1">
    <citation type="submission" date="2022-08" db="EMBL/GenBank/DDBJ databases">
        <authorList>
            <consortium name="DOE Joint Genome Institute"/>
            <person name="Min B."/>
            <person name="Riley R."/>
            <person name="Sierra-Patev S."/>
            <person name="Naranjo-Ortiz M."/>
            <person name="Looney B."/>
            <person name="Konkel Z."/>
            <person name="Slot J.C."/>
            <person name="Sakamoto Y."/>
            <person name="Steenwyk J.L."/>
            <person name="Rokas A."/>
            <person name="Carro J."/>
            <person name="Camarero S."/>
            <person name="Ferreira P."/>
            <person name="Molpeceres G."/>
            <person name="Ruiz-Duenas F.J."/>
            <person name="Serrano A."/>
            <person name="Henrissat B."/>
            <person name="Drula E."/>
            <person name="Hughes K.W."/>
            <person name="Mata J.L."/>
            <person name="Ishikawa N.K."/>
            <person name="Vargas-Isla R."/>
            <person name="Ushijima S."/>
            <person name="Smith C.A."/>
            <person name="Ahrendt S."/>
            <person name="Andreopoulos W."/>
            <person name="He G."/>
            <person name="Labutti K."/>
            <person name="Lipzen A."/>
            <person name="Ng V."/>
            <person name="Sandor L."/>
            <person name="Barry K."/>
            <person name="Martinez A.T."/>
            <person name="Xiao Y."/>
            <person name="Gibbons J.G."/>
            <person name="Terashima K."/>
            <person name="Hibbett D.S."/>
            <person name="Grigoriev I.V."/>
        </authorList>
    </citation>
    <scope>NUCLEOTIDE SEQUENCE</scope>
    <source>
        <strain evidence="2">TFB10827</strain>
    </source>
</reference>
<gene>
    <name evidence="2" type="ORF">F5050DRAFT_1570570</name>
</gene>
<feature type="region of interest" description="Disordered" evidence="1">
    <location>
        <begin position="93"/>
        <end position="128"/>
    </location>
</feature>
<evidence type="ECO:0000313" key="3">
    <source>
        <dbReference type="Proteomes" id="UP001163828"/>
    </source>
</evidence>
<feature type="region of interest" description="Disordered" evidence="1">
    <location>
        <begin position="1"/>
        <end position="21"/>
    </location>
</feature>